<evidence type="ECO:0000256" key="5">
    <source>
        <dbReference type="ARBA" id="ARBA00022741"/>
    </source>
</evidence>
<evidence type="ECO:0000259" key="10">
    <source>
        <dbReference type="SMART" id="SM00387"/>
    </source>
</evidence>
<gene>
    <name evidence="11" type="ORF">SAMN04489712_113107</name>
</gene>
<evidence type="ECO:0000256" key="4">
    <source>
        <dbReference type="ARBA" id="ARBA00022679"/>
    </source>
</evidence>
<proteinExistence type="predicted"/>
<keyword evidence="5" id="KW-0547">Nucleotide-binding</keyword>
<keyword evidence="9" id="KW-0472">Membrane</keyword>
<dbReference type="SMART" id="SM00387">
    <property type="entry name" value="HATPase_c"/>
    <property type="match status" value="1"/>
</dbReference>
<feature type="transmembrane region" description="Helical" evidence="9">
    <location>
        <begin position="136"/>
        <end position="160"/>
    </location>
</feature>
<evidence type="ECO:0000256" key="7">
    <source>
        <dbReference type="ARBA" id="ARBA00022840"/>
    </source>
</evidence>
<keyword evidence="9" id="KW-1133">Transmembrane helix</keyword>
<keyword evidence="9" id="KW-0812">Transmembrane</keyword>
<dbReference type="GO" id="GO:0000155">
    <property type="term" value="F:phosphorelay sensor kinase activity"/>
    <property type="evidence" value="ECO:0007669"/>
    <property type="project" value="InterPro"/>
</dbReference>
<dbReference type="InterPro" id="IPR011712">
    <property type="entry name" value="Sig_transdc_His_kin_sub3_dim/P"/>
</dbReference>
<dbReference type="EMBL" id="FNVO01000013">
    <property type="protein sequence ID" value="SEG80583.1"/>
    <property type="molecule type" value="Genomic_DNA"/>
</dbReference>
<keyword evidence="3" id="KW-0597">Phosphoprotein</keyword>
<name>A0A1H6D706_9ACTN</name>
<evidence type="ECO:0000256" key="3">
    <source>
        <dbReference type="ARBA" id="ARBA00022553"/>
    </source>
</evidence>
<evidence type="ECO:0000256" key="8">
    <source>
        <dbReference type="ARBA" id="ARBA00023012"/>
    </source>
</evidence>
<dbReference type="Pfam" id="PF07730">
    <property type="entry name" value="HisKA_3"/>
    <property type="match status" value="1"/>
</dbReference>
<dbReference type="InterPro" id="IPR050482">
    <property type="entry name" value="Sensor_HK_TwoCompSys"/>
</dbReference>
<dbReference type="GO" id="GO:0046983">
    <property type="term" value="F:protein dimerization activity"/>
    <property type="evidence" value="ECO:0007669"/>
    <property type="project" value="InterPro"/>
</dbReference>
<evidence type="ECO:0000256" key="6">
    <source>
        <dbReference type="ARBA" id="ARBA00022777"/>
    </source>
</evidence>
<keyword evidence="8" id="KW-0902">Two-component regulatory system</keyword>
<keyword evidence="7" id="KW-0067">ATP-binding</keyword>
<protein>
    <recommendedName>
        <fullName evidence="2">histidine kinase</fullName>
        <ecNumber evidence="2">2.7.13.3</ecNumber>
    </recommendedName>
</protein>
<dbReference type="Gene3D" id="1.20.5.1930">
    <property type="match status" value="1"/>
</dbReference>
<sequence length="384" mass="41103">MRVTAIVLRALIGLVLGAVTAVVEAVFLVLAALGFAYSFVSSRGERAVPRMVGTVAGWLAEVERKRLEIFLRVDGVPGGYPPLRALAYLVLRVPVGLLGGAVLLLLVYGLALAALLLYWWTTGTYPPDYGPNAERLLAAAGVGGVLLFLDLQGLVGIAALERRLVRSCLAPSSRQAYEQRIAQLSTSRAEVVDAIDDERRRIERDLHDGVQQRLVGLSMLIGRARRARDPDRAADLVRQAHEEAQRALEDLREVSWRVYPAALDADGLRAALETVAERSAVPVTIDYTAGRRPPGRVETAAYFVVCEAVTNAAKHARAERVTVQVSQEGIMLRVRIEDDGIGGADPTGGGLAGLTRRVAALDGRLGVDSPLGGPTVITAELPCG</sequence>
<evidence type="ECO:0000313" key="11">
    <source>
        <dbReference type="EMBL" id="SEG80583.1"/>
    </source>
</evidence>
<dbReference type="InterPro" id="IPR036890">
    <property type="entry name" value="HATPase_C_sf"/>
</dbReference>
<dbReference type="Gene3D" id="3.30.565.10">
    <property type="entry name" value="Histidine kinase-like ATPase, C-terminal domain"/>
    <property type="match status" value="1"/>
</dbReference>
<evidence type="ECO:0000256" key="1">
    <source>
        <dbReference type="ARBA" id="ARBA00000085"/>
    </source>
</evidence>
<dbReference type="CDD" id="cd16917">
    <property type="entry name" value="HATPase_UhpB-NarQ-NarX-like"/>
    <property type="match status" value="1"/>
</dbReference>
<reference evidence="12" key="1">
    <citation type="submission" date="2016-10" db="EMBL/GenBank/DDBJ databases">
        <authorList>
            <person name="Varghese N."/>
            <person name="Submissions S."/>
        </authorList>
    </citation>
    <scope>NUCLEOTIDE SEQUENCE [LARGE SCALE GENOMIC DNA]</scope>
    <source>
        <strain evidence="12">DSM 43163</strain>
    </source>
</reference>
<dbReference type="AlphaFoldDB" id="A0A1H6D706"/>
<dbReference type="Pfam" id="PF02518">
    <property type="entry name" value="HATPase_c"/>
    <property type="match status" value="1"/>
</dbReference>
<dbReference type="OrthoDB" id="5241729at2"/>
<dbReference type="EC" id="2.7.13.3" evidence="2"/>
<comment type="catalytic activity">
    <reaction evidence="1">
        <text>ATP + protein L-histidine = ADP + protein N-phospho-L-histidine.</text>
        <dbReference type="EC" id="2.7.13.3"/>
    </reaction>
</comment>
<accession>A0A1H6D706</accession>
<evidence type="ECO:0000256" key="2">
    <source>
        <dbReference type="ARBA" id="ARBA00012438"/>
    </source>
</evidence>
<dbReference type="RefSeq" id="WP_103941097.1">
    <property type="nucleotide sequence ID" value="NZ_FNVO01000013.1"/>
</dbReference>
<keyword evidence="12" id="KW-1185">Reference proteome</keyword>
<dbReference type="GO" id="GO:0016020">
    <property type="term" value="C:membrane"/>
    <property type="evidence" value="ECO:0007669"/>
    <property type="project" value="InterPro"/>
</dbReference>
<feature type="transmembrane region" description="Helical" evidence="9">
    <location>
        <begin position="93"/>
        <end position="120"/>
    </location>
</feature>
<evidence type="ECO:0000256" key="9">
    <source>
        <dbReference type="SAM" id="Phobius"/>
    </source>
</evidence>
<dbReference type="InterPro" id="IPR003594">
    <property type="entry name" value="HATPase_dom"/>
</dbReference>
<dbReference type="Proteomes" id="UP000236723">
    <property type="component" value="Unassembled WGS sequence"/>
</dbReference>
<feature type="domain" description="Histidine kinase/HSP90-like ATPase" evidence="10">
    <location>
        <begin position="296"/>
        <end position="384"/>
    </location>
</feature>
<keyword evidence="6 11" id="KW-0418">Kinase</keyword>
<dbReference type="PANTHER" id="PTHR24421:SF10">
    <property type="entry name" value="NITRATE_NITRITE SENSOR PROTEIN NARQ"/>
    <property type="match status" value="1"/>
</dbReference>
<dbReference type="PANTHER" id="PTHR24421">
    <property type="entry name" value="NITRATE/NITRITE SENSOR PROTEIN NARX-RELATED"/>
    <property type="match status" value="1"/>
</dbReference>
<dbReference type="SUPFAM" id="SSF55874">
    <property type="entry name" value="ATPase domain of HSP90 chaperone/DNA topoisomerase II/histidine kinase"/>
    <property type="match status" value="1"/>
</dbReference>
<organism evidence="11 12">
    <name type="scientific">Thermomonospora echinospora</name>
    <dbReference type="NCBI Taxonomy" id="1992"/>
    <lineage>
        <taxon>Bacteria</taxon>
        <taxon>Bacillati</taxon>
        <taxon>Actinomycetota</taxon>
        <taxon>Actinomycetes</taxon>
        <taxon>Streptosporangiales</taxon>
        <taxon>Thermomonosporaceae</taxon>
        <taxon>Thermomonospora</taxon>
    </lineage>
</organism>
<keyword evidence="4" id="KW-0808">Transferase</keyword>
<evidence type="ECO:0000313" key="12">
    <source>
        <dbReference type="Proteomes" id="UP000236723"/>
    </source>
</evidence>
<dbReference type="GO" id="GO:0005524">
    <property type="term" value="F:ATP binding"/>
    <property type="evidence" value="ECO:0007669"/>
    <property type="project" value="UniProtKB-KW"/>
</dbReference>
<feature type="transmembrane region" description="Helical" evidence="9">
    <location>
        <begin position="12"/>
        <end position="40"/>
    </location>
</feature>